<dbReference type="EMBL" id="MU825407">
    <property type="protein sequence ID" value="KAJ7391313.1"/>
    <property type="molecule type" value="Genomic_DNA"/>
</dbReference>
<reference evidence="1" key="1">
    <citation type="submission" date="2023-01" db="EMBL/GenBank/DDBJ databases">
        <title>Genome assembly of the deep-sea coral Lophelia pertusa.</title>
        <authorList>
            <person name="Herrera S."/>
            <person name="Cordes E."/>
        </authorList>
    </citation>
    <scope>NUCLEOTIDE SEQUENCE</scope>
    <source>
        <strain evidence="1">USNM1676648</strain>
        <tissue evidence="1">Polyp</tissue>
    </source>
</reference>
<gene>
    <name evidence="1" type="ORF">OS493_019446</name>
</gene>
<evidence type="ECO:0000313" key="2">
    <source>
        <dbReference type="Proteomes" id="UP001163046"/>
    </source>
</evidence>
<proteinExistence type="predicted"/>
<keyword evidence="2" id="KW-1185">Reference proteome</keyword>
<protein>
    <submittedName>
        <fullName evidence="1">Uncharacterized protein</fullName>
    </submittedName>
</protein>
<accession>A0A9X0A1T6</accession>
<comment type="caution">
    <text evidence="1">The sequence shown here is derived from an EMBL/GenBank/DDBJ whole genome shotgun (WGS) entry which is preliminary data.</text>
</comment>
<dbReference type="AlphaFoldDB" id="A0A9X0A1T6"/>
<dbReference type="Proteomes" id="UP001163046">
    <property type="component" value="Unassembled WGS sequence"/>
</dbReference>
<organism evidence="1 2">
    <name type="scientific">Desmophyllum pertusum</name>
    <dbReference type="NCBI Taxonomy" id="174260"/>
    <lineage>
        <taxon>Eukaryota</taxon>
        <taxon>Metazoa</taxon>
        <taxon>Cnidaria</taxon>
        <taxon>Anthozoa</taxon>
        <taxon>Hexacorallia</taxon>
        <taxon>Scleractinia</taxon>
        <taxon>Caryophylliina</taxon>
        <taxon>Caryophylliidae</taxon>
        <taxon>Desmophyllum</taxon>
    </lineage>
</organism>
<name>A0A9X0A1T6_9CNID</name>
<evidence type="ECO:0000313" key="1">
    <source>
        <dbReference type="EMBL" id="KAJ7391313.1"/>
    </source>
</evidence>
<dbReference type="OrthoDB" id="5975654at2759"/>
<sequence length="194" mass="21496">MNAANFNLLCSWANSLLLREQPAKDETADTSNAVDILGLSGIPPLSANGTHAIVYPLFVMDEANFSVKRSLQKTTKGFFLVGSRIQDLVKFSISDLKRSSESIASQQMSEIKGLKQDSALHFNKKSNKEQYKANKTIKEAVEDVQNVLEHKDFQNTKEAEALDKGMVLLLEQQKLILLADKSLYSWKTASLSSG</sequence>